<keyword evidence="2" id="KW-1185">Reference proteome</keyword>
<evidence type="ECO:0000313" key="2">
    <source>
        <dbReference type="Proteomes" id="UP001057402"/>
    </source>
</evidence>
<gene>
    <name evidence="1" type="ORF">MLD38_000717</name>
</gene>
<organism evidence="1 2">
    <name type="scientific">Melastoma candidum</name>
    <dbReference type="NCBI Taxonomy" id="119954"/>
    <lineage>
        <taxon>Eukaryota</taxon>
        <taxon>Viridiplantae</taxon>
        <taxon>Streptophyta</taxon>
        <taxon>Embryophyta</taxon>
        <taxon>Tracheophyta</taxon>
        <taxon>Spermatophyta</taxon>
        <taxon>Magnoliopsida</taxon>
        <taxon>eudicotyledons</taxon>
        <taxon>Gunneridae</taxon>
        <taxon>Pentapetalae</taxon>
        <taxon>rosids</taxon>
        <taxon>malvids</taxon>
        <taxon>Myrtales</taxon>
        <taxon>Melastomataceae</taxon>
        <taxon>Melastomatoideae</taxon>
        <taxon>Melastomateae</taxon>
        <taxon>Melastoma</taxon>
    </lineage>
</organism>
<name>A0ACB9SEX4_9MYRT</name>
<reference evidence="2" key="1">
    <citation type="journal article" date="2023" name="Front. Plant Sci.">
        <title>Chromosomal-level genome assembly of Melastoma candidum provides insights into trichome evolution.</title>
        <authorList>
            <person name="Zhong Y."/>
            <person name="Wu W."/>
            <person name="Sun C."/>
            <person name="Zou P."/>
            <person name="Liu Y."/>
            <person name="Dai S."/>
            <person name="Zhou R."/>
        </authorList>
    </citation>
    <scope>NUCLEOTIDE SEQUENCE [LARGE SCALE GENOMIC DNA]</scope>
</reference>
<proteinExistence type="predicted"/>
<sequence length="495" mass="54445">MPGTTGKCFVRFFPIVVLVLASTQFHTAEGGAISVLVSEKGLHFTKDVLIHEALRSILPLRLPQIEKDVKVPVVGMAQIILSDISVDEVKVGSSCVRTGDRGAMIVLMASGATANLTMSWRYSYHSWLVPLPISDSGEAAIQVKGMEVGLNLTLKGQGGSLKLSPVECGCYIKSISVKISGGSSWLYQGIVSAFQGKIKSAVEEAIPMKIEEGILRLNSALQELPKEIPVGDAAEMNVTFIDDPVLNNSSVYFELDGLFLPENHLPSVISYRSSHSRVVDSCGDAYKMIEMSLHEDVLNSASEVYFREDYLQWIVDKLPDQAMLNTSRWKYIVPQLYLQYPDDNMYLNISCSSRPLVKVRKEGITATVDLAVVINVLDANRSISVACISLVMDVSGSAHILLNNLAGTIKLRSLTASLKWSEIGNLHMSFVQTMMSMVIRTIIIPYVNLRIMKGLPLPLVHGVTLRNARISYDDLRIVICSDIAYGNQMTRYLPS</sequence>
<dbReference type="EMBL" id="CM042880">
    <property type="protein sequence ID" value="KAI4388384.1"/>
    <property type="molecule type" value="Genomic_DNA"/>
</dbReference>
<evidence type="ECO:0000313" key="1">
    <source>
        <dbReference type="EMBL" id="KAI4388384.1"/>
    </source>
</evidence>
<comment type="caution">
    <text evidence="1">The sequence shown here is derived from an EMBL/GenBank/DDBJ whole genome shotgun (WGS) entry which is preliminary data.</text>
</comment>
<accession>A0ACB9SEX4</accession>
<dbReference type="Proteomes" id="UP001057402">
    <property type="component" value="Chromosome 1"/>
</dbReference>
<protein>
    <submittedName>
        <fullName evidence="1">Uncharacterized protein</fullName>
    </submittedName>
</protein>